<evidence type="ECO:0000256" key="4">
    <source>
        <dbReference type="ARBA" id="ARBA00022741"/>
    </source>
</evidence>
<dbReference type="Proteomes" id="UP001374803">
    <property type="component" value="Chromosome"/>
</dbReference>
<feature type="domain" description="Protein kinase" evidence="10">
    <location>
        <begin position="29"/>
        <end position="297"/>
    </location>
</feature>
<evidence type="ECO:0000313" key="11">
    <source>
        <dbReference type="EMBL" id="WXB01413.1"/>
    </source>
</evidence>
<keyword evidence="12" id="KW-1185">Reference proteome</keyword>
<dbReference type="InterPro" id="IPR050660">
    <property type="entry name" value="NEK_Ser/Thr_kinase"/>
</dbReference>
<dbReference type="PROSITE" id="PS00107">
    <property type="entry name" value="PROTEIN_KINASE_ATP"/>
    <property type="match status" value="1"/>
</dbReference>
<keyword evidence="3" id="KW-0808">Transferase</keyword>
<protein>
    <recommendedName>
        <fullName evidence="2">non-specific serine/threonine protein kinase</fullName>
        <ecNumber evidence="2">2.7.11.1</ecNumber>
    </recommendedName>
</protein>
<keyword evidence="9" id="KW-0472">Membrane</keyword>
<gene>
    <name evidence="11" type="ORF">LVJ94_31410</name>
</gene>
<evidence type="ECO:0000256" key="8">
    <source>
        <dbReference type="SAM" id="MobiDB-lite"/>
    </source>
</evidence>
<evidence type="ECO:0000256" key="5">
    <source>
        <dbReference type="ARBA" id="ARBA00022777"/>
    </source>
</evidence>
<dbReference type="PROSITE" id="PS00108">
    <property type="entry name" value="PROTEIN_KINASE_ST"/>
    <property type="match status" value="1"/>
</dbReference>
<dbReference type="Gene3D" id="1.10.510.10">
    <property type="entry name" value="Transferase(Phosphotransferase) domain 1"/>
    <property type="match status" value="1"/>
</dbReference>
<evidence type="ECO:0000259" key="10">
    <source>
        <dbReference type="PROSITE" id="PS50011"/>
    </source>
</evidence>
<evidence type="ECO:0000256" key="9">
    <source>
        <dbReference type="SAM" id="Phobius"/>
    </source>
</evidence>
<keyword evidence="9" id="KW-1133">Transmembrane helix</keyword>
<keyword evidence="6 7" id="KW-0067">ATP-binding</keyword>
<sequence>MHQDPRVPDPAGAAQVESFAPGDIVAERYRLERIVGEGGMGIVWAATHLITGRAVAIKVLKRNGPEDAARLLREARVAASLQHRNIIQVFDLWQLPNTGVLFMVMDLLRGESLAERLHRERVLSVAASAEILHAVASALKSAHAQGFVHRDLKPDNIFLAQENDGLTVVKVLDFGLARPMDPEMSPHVTSSGAVTGTPHYMAPEQVFGEKKLDRAVDVWALGVVWVECLSGRMLFDGENFGQIFRKIALGEHAPLEALLAGFAPELVALIARMLARDPSKRPTDDEVLSAFRHHQATGSRMGAMETSIRIAPPPAAMETAVARSFSPSPLPTVQHTNLVTSVADRKTSSSAKPIAVAAAALTLLLLVGASLAVRSWLSSRTDAARPPAAMSASGRAEPSVVAEPPPPLTPLVEVPTTTRDAVDAGAPAPHPAKARPAKGNPNSDSKDYLDKRF</sequence>
<dbReference type="PANTHER" id="PTHR43671:SF13">
    <property type="entry name" value="SERINE_THREONINE-PROTEIN KINASE NEK2"/>
    <property type="match status" value="1"/>
</dbReference>
<keyword evidence="4 7" id="KW-0547">Nucleotide-binding</keyword>
<feature type="transmembrane region" description="Helical" evidence="9">
    <location>
        <begin position="354"/>
        <end position="377"/>
    </location>
</feature>
<dbReference type="Pfam" id="PF00069">
    <property type="entry name" value="Pkinase"/>
    <property type="match status" value="1"/>
</dbReference>
<dbReference type="SMART" id="SM00220">
    <property type="entry name" value="S_TKc"/>
    <property type="match status" value="1"/>
</dbReference>
<dbReference type="GO" id="GO:0004674">
    <property type="term" value="F:protein serine/threonine kinase activity"/>
    <property type="evidence" value="ECO:0007669"/>
    <property type="project" value="UniProtKB-KW"/>
</dbReference>
<keyword evidence="5 11" id="KW-0418">Kinase</keyword>
<dbReference type="PANTHER" id="PTHR43671">
    <property type="entry name" value="SERINE/THREONINE-PROTEIN KINASE NEK"/>
    <property type="match status" value="1"/>
</dbReference>
<feature type="region of interest" description="Disordered" evidence="8">
    <location>
        <begin position="379"/>
        <end position="453"/>
    </location>
</feature>
<dbReference type="PROSITE" id="PS50011">
    <property type="entry name" value="PROTEIN_KINASE_DOM"/>
    <property type="match status" value="1"/>
</dbReference>
<reference evidence="11" key="1">
    <citation type="submission" date="2021-12" db="EMBL/GenBank/DDBJ databases">
        <title>Discovery of the Pendulisporaceae a myxobacterial family with distinct sporulation behavior and unique specialized metabolism.</title>
        <authorList>
            <person name="Garcia R."/>
            <person name="Popoff A."/>
            <person name="Bader C.D."/>
            <person name="Loehr J."/>
            <person name="Walesch S."/>
            <person name="Walt C."/>
            <person name="Boldt J."/>
            <person name="Bunk B."/>
            <person name="Haeckl F.J.F.P.J."/>
            <person name="Gunesch A.P."/>
            <person name="Birkelbach J."/>
            <person name="Nuebel U."/>
            <person name="Pietschmann T."/>
            <person name="Bach T."/>
            <person name="Mueller R."/>
        </authorList>
    </citation>
    <scope>NUCLEOTIDE SEQUENCE</scope>
    <source>
        <strain evidence="11">MSr11367</strain>
    </source>
</reference>
<evidence type="ECO:0000256" key="2">
    <source>
        <dbReference type="ARBA" id="ARBA00012513"/>
    </source>
</evidence>
<dbReference type="SUPFAM" id="SSF56112">
    <property type="entry name" value="Protein kinase-like (PK-like)"/>
    <property type="match status" value="1"/>
</dbReference>
<dbReference type="Gene3D" id="3.30.200.20">
    <property type="entry name" value="Phosphorylase Kinase, domain 1"/>
    <property type="match status" value="1"/>
</dbReference>
<dbReference type="EMBL" id="CP089983">
    <property type="protein sequence ID" value="WXB01413.1"/>
    <property type="molecule type" value="Genomic_DNA"/>
</dbReference>
<evidence type="ECO:0000313" key="12">
    <source>
        <dbReference type="Proteomes" id="UP001374803"/>
    </source>
</evidence>
<evidence type="ECO:0000256" key="3">
    <source>
        <dbReference type="ARBA" id="ARBA00022679"/>
    </source>
</evidence>
<keyword evidence="9" id="KW-0812">Transmembrane</keyword>
<evidence type="ECO:0000256" key="7">
    <source>
        <dbReference type="PROSITE-ProRule" id="PRU10141"/>
    </source>
</evidence>
<feature type="compositionally biased region" description="Basic and acidic residues" evidence="8">
    <location>
        <begin position="444"/>
        <end position="453"/>
    </location>
</feature>
<dbReference type="RefSeq" id="WP_394831028.1">
    <property type="nucleotide sequence ID" value="NZ_CP089929.1"/>
</dbReference>
<comment type="similarity">
    <text evidence="1">Belongs to the protein kinase superfamily. NEK Ser/Thr protein kinase family. NIMA subfamily.</text>
</comment>
<dbReference type="InterPro" id="IPR000719">
    <property type="entry name" value="Prot_kinase_dom"/>
</dbReference>
<evidence type="ECO:0000256" key="6">
    <source>
        <dbReference type="ARBA" id="ARBA00022840"/>
    </source>
</evidence>
<dbReference type="CDD" id="cd14014">
    <property type="entry name" value="STKc_PknB_like"/>
    <property type="match status" value="1"/>
</dbReference>
<name>A0ABZ2KRY0_9BACT</name>
<dbReference type="InterPro" id="IPR011009">
    <property type="entry name" value="Kinase-like_dom_sf"/>
</dbReference>
<proteinExistence type="inferred from homology"/>
<evidence type="ECO:0000256" key="1">
    <source>
        <dbReference type="ARBA" id="ARBA00010886"/>
    </source>
</evidence>
<dbReference type="InterPro" id="IPR008271">
    <property type="entry name" value="Ser/Thr_kinase_AS"/>
</dbReference>
<keyword evidence="11" id="KW-0723">Serine/threonine-protein kinase</keyword>
<accession>A0ABZ2KRY0</accession>
<feature type="binding site" evidence="7">
    <location>
        <position position="58"/>
    </location>
    <ligand>
        <name>ATP</name>
        <dbReference type="ChEBI" id="CHEBI:30616"/>
    </ligand>
</feature>
<dbReference type="EC" id="2.7.11.1" evidence="2"/>
<organism evidence="11 12">
    <name type="scientific">Pendulispora rubella</name>
    <dbReference type="NCBI Taxonomy" id="2741070"/>
    <lineage>
        <taxon>Bacteria</taxon>
        <taxon>Pseudomonadati</taxon>
        <taxon>Myxococcota</taxon>
        <taxon>Myxococcia</taxon>
        <taxon>Myxococcales</taxon>
        <taxon>Sorangiineae</taxon>
        <taxon>Pendulisporaceae</taxon>
        <taxon>Pendulispora</taxon>
    </lineage>
</organism>
<dbReference type="InterPro" id="IPR017441">
    <property type="entry name" value="Protein_kinase_ATP_BS"/>
</dbReference>